<reference evidence="2 3" key="1">
    <citation type="journal article" date="2021" name="Nat. Commun.">
        <title>Incipient diploidization of the medicinal plant Perilla within 10,000 years.</title>
        <authorList>
            <person name="Zhang Y."/>
            <person name="Shen Q."/>
            <person name="Leng L."/>
            <person name="Zhang D."/>
            <person name="Chen S."/>
            <person name="Shi Y."/>
            <person name="Ning Z."/>
            <person name="Chen S."/>
        </authorList>
    </citation>
    <scope>NUCLEOTIDE SEQUENCE [LARGE SCALE GENOMIC DNA]</scope>
    <source>
        <strain evidence="3">cv. PC099</strain>
    </source>
</reference>
<keyword evidence="1" id="KW-0732">Signal</keyword>
<gene>
    <name evidence="2" type="ORF">C2S53_009432</name>
</gene>
<keyword evidence="3" id="KW-1185">Reference proteome</keyword>
<sequence length="75" mass="8249">MASFNIAHFLVFSLCFAALFTPYQCIEDESVEIGVKRGGDCGTSPCPETGGRCSCCKATGACYRYEWECDKYCHA</sequence>
<organism evidence="2 3">
    <name type="scientific">Perilla frutescens var. hirtella</name>
    <name type="common">Perilla citriodora</name>
    <name type="synonym">Perilla setoyensis</name>
    <dbReference type="NCBI Taxonomy" id="608512"/>
    <lineage>
        <taxon>Eukaryota</taxon>
        <taxon>Viridiplantae</taxon>
        <taxon>Streptophyta</taxon>
        <taxon>Embryophyta</taxon>
        <taxon>Tracheophyta</taxon>
        <taxon>Spermatophyta</taxon>
        <taxon>Magnoliopsida</taxon>
        <taxon>eudicotyledons</taxon>
        <taxon>Gunneridae</taxon>
        <taxon>Pentapetalae</taxon>
        <taxon>asterids</taxon>
        <taxon>lamiids</taxon>
        <taxon>Lamiales</taxon>
        <taxon>Lamiaceae</taxon>
        <taxon>Nepetoideae</taxon>
        <taxon>Elsholtzieae</taxon>
        <taxon>Perilla</taxon>
    </lineage>
</organism>
<dbReference type="EMBL" id="SDAM02000091">
    <property type="protein sequence ID" value="KAH6831237.1"/>
    <property type="molecule type" value="Genomic_DNA"/>
</dbReference>
<protein>
    <submittedName>
        <fullName evidence="2">Uncharacterized protein</fullName>
    </submittedName>
</protein>
<accession>A0AAD4PA23</accession>
<dbReference type="Proteomes" id="UP001190926">
    <property type="component" value="Unassembled WGS sequence"/>
</dbReference>
<name>A0AAD4PA23_PERFH</name>
<proteinExistence type="predicted"/>
<feature type="chain" id="PRO_5042239942" evidence="1">
    <location>
        <begin position="26"/>
        <end position="75"/>
    </location>
</feature>
<evidence type="ECO:0000313" key="3">
    <source>
        <dbReference type="Proteomes" id="UP001190926"/>
    </source>
</evidence>
<evidence type="ECO:0000256" key="1">
    <source>
        <dbReference type="SAM" id="SignalP"/>
    </source>
</evidence>
<dbReference type="AlphaFoldDB" id="A0AAD4PA23"/>
<comment type="caution">
    <text evidence="2">The sequence shown here is derived from an EMBL/GenBank/DDBJ whole genome shotgun (WGS) entry which is preliminary data.</text>
</comment>
<feature type="signal peptide" evidence="1">
    <location>
        <begin position="1"/>
        <end position="25"/>
    </location>
</feature>
<evidence type="ECO:0000313" key="2">
    <source>
        <dbReference type="EMBL" id="KAH6831237.1"/>
    </source>
</evidence>